<dbReference type="Gene3D" id="3.30.460.10">
    <property type="entry name" value="Beta Polymerase, domain 2"/>
    <property type="match status" value="1"/>
</dbReference>
<organism evidence="2 3">
    <name type="scientific">Candidatus Woesebacteria bacterium GW2011_GWA1_37_7</name>
    <dbReference type="NCBI Taxonomy" id="1618545"/>
    <lineage>
        <taxon>Bacteria</taxon>
        <taxon>Candidatus Woeseibacteriota</taxon>
    </lineage>
</organism>
<dbReference type="InterPro" id="IPR041633">
    <property type="entry name" value="Polbeta"/>
</dbReference>
<dbReference type="STRING" id="1618545.US53_C0072G0005"/>
<dbReference type="EMBL" id="LBTI01000072">
    <property type="protein sequence ID" value="KKQ35721.1"/>
    <property type="molecule type" value="Genomic_DNA"/>
</dbReference>
<protein>
    <submittedName>
        <fullName evidence="2">Polymerase beta domain protein region protein</fullName>
    </submittedName>
</protein>
<gene>
    <name evidence="2" type="ORF">US53_C0072G0005</name>
</gene>
<dbReference type="InterPro" id="IPR043519">
    <property type="entry name" value="NT_sf"/>
</dbReference>
<feature type="domain" description="Polymerase beta nucleotidyltransferase" evidence="1">
    <location>
        <begin position="9"/>
        <end position="103"/>
    </location>
</feature>
<dbReference type="Pfam" id="PF18765">
    <property type="entry name" value="Polbeta"/>
    <property type="match status" value="1"/>
</dbReference>
<accession>A0A0G0K515</accession>
<name>A0A0G0K515_9BACT</name>
<dbReference type="CDD" id="cd05403">
    <property type="entry name" value="NT_KNTase_like"/>
    <property type="match status" value="1"/>
</dbReference>
<dbReference type="SUPFAM" id="SSF81301">
    <property type="entry name" value="Nucleotidyltransferase"/>
    <property type="match status" value="1"/>
</dbReference>
<reference evidence="2 3" key="1">
    <citation type="journal article" date="2015" name="Nature">
        <title>rRNA introns, odd ribosomes, and small enigmatic genomes across a large radiation of phyla.</title>
        <authorList>
            <person name="Brown C.T."/>
            <person name="Hug L.A."/>
            <person name="Thomas B.C."/>
            <person name="Sharon I."/>
            <person name="Castelle C.J."/>
            <person name="Singh A."/>
            <person name="Wilkins M.J."/>
            <person name="Williams K.H."/>
            <person name="Banfield J.F."/>
        </authorList>
    </citation>
    <scope>NUCLEOTIDE SEQUENCE [LARGE SCALE GENOMIC DNA]</scope>
</reference>
<evidence type="ECO:0000259" key="1">
    <source>
        <dbReference type="Pfam" id="PF18765"/>
    </source>
</evidence>
<dbReference type="Proteomes" id="UP000034591">
    <property type="component" value="Unassembled WGS sequence"/>
</dbReference>
<evidence type="ECO:0000313" key="2">
    <source>
        <dbReference type="EMBL" id="KKQ35721.1"/>
    </source>
</evidence>
<dbReference type="PANTHER" id="PTHR43852">
    <property type="entry name" value="NUCLEOTIDYLTRANSFERASE"/>
    <property type="match status" value="1"/>
</dbReference>
<sequence length="145" mass="16795">MELDNSKLKKIKGYFKKNKSVIALYLYGSYAKKTAKPNSDIDLGIIFDSDYRNKLNGFDSFGYQANVSKDLGIDVELQDLRSCTLSFAHRVLVEGQLIVANNEKERILFEEEILRKYFDSKPLFDEYYSSLSKITKKGEIHVRYV</sequence>
<evidence type="ECO:0000313" key="3">
    <source>
        <dbReference type="Proteomes" id="UP000034591"/>
    </source>
</evidence>
<dbReference type="NCBIfam" id="NF047752">
    <property type="entry name" value="MntA_antitoxin"/>
    <property type="match status" value="1"/>
</dbReference>
<dbReference type="PANTHER" id="PTHR43852:SF3">
    <property type="entry name" value="NUCLEOTIDYLTRANSFERASE"/>
    <property type="match status" value="1"/>
</dbReference>
<dbReference type="AlphaFoldDB" id="A0A0G0K515"/>
<comment type="caution">
    <text evidence="2">The sequence shown here is derived from an EMBL/GenBank/DDBJ whole genome shotgun (WGS) entry which is preliminary data.</text>
</comment>
<dbReference type="InterPro" id="IPR052930">
    <property type="entry name" value="TA_antitoxin_MntA"/>
</dbReference>
<proteinExistence type="predicted"/>